<feature type="transmembrane region" description="Helical" evidence="1">
    <location>
        <begin position="50"/>
        <end position="72"/>
    </location>
</feature>
<proteinExistence type="predicted"/>
<dbReference type="Pfam" id="PF09527">
    <property type="entry name" value="ATPase_gene1"/>
    <property type="match status" value="1"/>
</dbReference>
<gene>
    <name evidence="2" type="ORF">HNQ41_002272</name>
</gene>
<accession>A0A840QRX8</accession>
<protein>
    <submittedName>
        <fullName evidence="2">F0F1-type ATP synthase assembly protein I</fullName>
    </submittedName>
</protein>
<keyword evidence="1" id="KW-0812">Transmembrane</keyword>
<keyword evidence="1" id="KW-0472">Membrane</keyword>
<keyword evidence="3" id="KW-1185">Reference proteome</keyword>
<evidence type="ECO:0000313" key="2">
    <source>
        <dbReference type="EMBL" id="MBB5174078.1"/>
    </source>
</evidence>
<reference evidence="2 3" key="1">
    <citation type="submission" date="2020-08" db="EMBL/GenBank/DDBJ databases">
        <title>Genomic Encyclopedia of Type Strains, Phase IV (KMG-IV): sequencing the most valuable type-strain genomes for metagenomic binning, comparative biology and taxonomic classification.</title>
        <authorList>
            <person name="Goeker M."/>
        </authorList>
    </citation>
    <scope>NUCLEOTIDE SEQUENCE [LARGE SCALE GENOMIC DNA]</scope>
    <source>
        <strain evidence="2 3">DSM 24696</strain>
    </source>
</reference>
<name>A0A840QRX8_9BACI</name>
<dbReference type="Proteomes" id="UP000551878">
    <property type="component" value="Unassembled WGS sequence"/>
</dbReference>
<feature type="transmembrane region" description="Helical" evidence="1">
    <location>
        <begin position="20"/>
        <end position="38"/>
    </location>
</feature>
<organism evidence="2 3">
    <name type="scientific">Texcoconibacillus texcoconensis</name>
    <dbReference type="NCBI Taxonomy" id="1095777"/>
    <lineage>
        <taxon>Bacteria</taxon>
        <taxon>Bacillati</taxon>
        <taxon>Bacillota</taxon>
        <taxon>Bacilli</taxon>
        <taxon>Bacillales</taxon>
        <taxon>Bacillaceae</taxon>
        <taxon>Texcoconibacillus</taxon>
    </lineage>
</organism>
<dbReference type="EMBL" id="JACHHB010000010">
    <property type="protein sequence ID" value="MBB5174078.1"/>
    <property type="molecule type" value="Genomic_DNA"/>
</dbReference>
<keyword evidence="1" id="KW-1133">Transmembrane helix</keyword>
<dbReference type="InterPro" id="IPR032820">
    <property type="entry name" value="ATPase_put"/>
</dbReference>
<comment type="caution">
    <text evidence="2">The sequence shown here is derived from an EMBL/GenBank/DDBJ whole genome shotgun (WGS) entry which is preliminary data.</text>
</comment>
<dbReference type="AlphaFoldDB" id="A0A840QRX8"/>
<evidence type="ECO:0000256" key="1">
    <source>
        <dbReference type="SAM" id="Phobius"/>
    </source>
</evidence>
<sequence>MSGQGKFRHTVKKVALMSTISSYFIGSVVGGVLLGYWLDARFDTDPWLLLIGFFVGLSGAIFGITQVIRHFLGDNSS</sequence>
<evidence type="ECO:0000313" key="3">
    <source>
        <dbReference type="Proteomes" id="UP000551878"/>
    </source>
</evidence>
<dbReference type="RefSeq" id="WP_184664519.1">
    <property type="nucleotide sequence ID" value="NZ_JACHHB010000010.1"/>
</dbReference>